<organism evidence="3 4">
    <name type="scientific">Pseudoduganella ginsengisoli</name>
    <dbReference type="NCBI Taxonomy" id="1462440"/>
    <lineage>
        <taxon>Bacteria</taxon>
        <taxon>Pseudomonadati</taxon>
        <taxon>Pseudomonadota</taxon>
        <taxon>Betaproteobacteria</taxon>
        <taxon>Burkholderiales</taxon>
        <taxon>Oxalobacteraceae</taxon>
        <taxon>Telluria group</taxon>
        <taxon>Pseudoduganella</taxon>
    </lineage>
</organism>
<dbReference type="InterPro" id="IPR050952">
    <property type="entry name" value="TRIM-NHL_E3_ligases"/>
</dbReference>
<feature type="repeat" description="NHL" evidence="2">
    <location>
        <begin position="107"/>
        <end position="136"/>
    </location>
</feature>
<evidence type="ECO:0000313" key="3">
    <source>
        <dbReference type="EMBL" id="MTW02026.1"/>
    </source>
</evidence>
<dbReference type="GO" id="GO:0008270">
    <property type="term" value="F:zinc ion binding"/>
    <property type="evidence" value="ECO:0007669"/>
    <property type="project" value="UniProtKB-KW"/>
</dbReference>
<dbReference type="GO" id="GO:0043161">
    <property type="term" value="P:proteasome-mediated ubiquitin-dependent protein catabolic process"/>
    <property type="evidence" value="ECO:0007669"/>
    <property type="project" value="TreeGrafter"/>
</dbReference>
<dbReference type="Pfam" id="PF01436">
    <property type="entry name" value="NHL"/>
    <property type="match status" value="1"/>
</dbReference>
<sequence length="803" mass="90392">MHDGSRQGHHRIRLRSENSYEADTHAAYYRISPGGNWRNGSCCWSTHYCAYLRDTQRTPSPINSGGTPMTQTTLEPNNNFKHICHYGELVLPGMTKSGALPANFTMNSPVGIARDNYDHVWVCDTGNSRVLVFTADLDTLLHVIDATPEKGGKDKRLLMPFHLCPHPTEDVMYCTDMGNGRVVAFEYDEHGVDFQFAFGDKATKSFVPLSDPNGITIIREASGNHFIYVADEFFHTGDDVRSRCVKFTLDGEFVLQFRTVKDIDHTHDLLWPQGLASDSKGNLYLANTGYYEVLKIDTAWPVKDEVIIAPKETALLHTFGNPAGIGKFNVMRSVCVIDDYVFVPGQVEAAITVYNPDGVLQETVIGMHPLWNHQPELPRSVSDYIYNTLEDRVFVSPYQICAGKDKNTYYITEPFTSTVLHTGINIIDDDLPTIAVLLDSVGQRRDNINKALATSQFNCMTSVIRVDPKRKGGGKTGKGELPNQNWLDSWAKTTASVYKYWYDHFLVNMGLDPLKAVGTASYNIDSGNWCLKTFDTAVNPYAQLQNMVRGFFAPGDLAMTVYYPSQPLLGQICPGTPLIFITNFNMCTVSMFQYGPNGHLLNYGIPFGREGVGGDGTLKAPQGITVNSHGEIFIADSLNNRISMWQLQPTGLVTFVKNFRWKEDGKELMTFTPCDVDVDSQDRLFVCDQFNNCIRVFDREGKSLWSYGEAGYCDDLDKDYEKFYLPASLCIDEEDNLIVNDLVNRALKVFKIDGDTLEYETGDLVFKRYPEVGGVWMPFFIFAHNRHVYVPDTTFNVVNVYQY</sequence>
<dbReference type="SUPFAM" id="SSF101898">
    <property type="entry name" value="NHL repeat"/>
    <property type="match status" value="2"/>
</dbReference>
<proteinExistence type="predicted"/>
<evidence type="ECO:0000256" key="1">
    <source>
        <dbReference type="ARBA" id="ARBA00022737"/>
    </source>
</evidence>
<accession>A0A6L6PXS4</accession>
<dbReference type="GO" id="GO:0000209">
    <property type="term" value="P:protein polyubiquitination"/>
    <property type="evidence" value="ECO:0007669"/>
    <property type="project" value="TreeGrafter"/>
</dbReference>
<gene>
    <name evidence="3" type="ORF">GM668_07975</name>
</gene>
<dbReference type="PANTHER" id="PTHR24104">
    <property type="entry name" value="E3 UBIQUITIN-PROTEIN LIGASE NHLRC1-RELATED"/>
    <property type="match status" value="1"/>
</dbReference>
<dbReference type="AlphaFoldDB" id="A0A6L6PXS4"/>
<dbReference type="EMBL" id="WNLA01000003">
    <property type="protein sequence ID" value="MTW02026.1"/>
    <property type="molecule type" value="Genomic_DNA"/>
</dbReference>
<dbReference type="PROSITE" id="PS51125">
    <property type="entry name" value="NHL"/>
    <property type="match status" value="1"/>
</dbReference>
<evidence type="ECO:0000313" key="4">
    <source>
        <dbReference type="Proteomes" id="UP000484015"/>
    </source>
</evidence>
<keyword evidence="4" id="KW-1185">Reference proteome</keyword>
<evidence type="ECO:0008006" key="5">
    <source>
        <dbReference type="Google" id="ProtNLM"/>
    </source>
</evidence>
<comment type="caution">
    <text evidence="3">The sequence shown here is derived from an EMBL/GenBank/DDBJ whole genome shotgun (WGS) entry which is preliminary data.</text>
</comment>
<dbReference type="Gene3D" id="2.40.10.500">
    <property type="match status" value="1"/>
</dbReference>
<dbReference type="CDD" id="cd05819">
    <property type="entry name" value="NHL"/>
    <property type="match status" value="1"/>
</dbReference>
<dbReference type="InterPro" id="IPR001258">
    <property type="entry name" value="NHL_repeat"/>
</dbReference>
<evidence type="ECO:0000256" key="2">
    <source>
        <dbReference type="PROSITE-ProRule" id="PRU00504"/>
    </source>
</evidence>
<dbReference type="Proteomes" id="UP000484015">
    <property type="component" value="Unassembled WGS sequence"/>
</dbReference>
<dbReference type="PANTHER" id="PTHR24104:SF25">
    <property type="entry name" value="PROTEIN LIN-41"/>
    <property type="match status" value="1"/>
</dbReference>
<keyword evidence="1" id="KW-0677">Repeat</keyword>
<dbReference type="InterPro" id="IPR011042">
    <property type="entry name" value="6-blade_b-propeller_TolB-like"/>
</dbReference>
<reference evidence="3 4" key="1">
    <citation type="submission" date="2019-11" db="EMBL/GenBank/DDBJ databases">
        <title>Type strains purchased from KCTC, JCM and DSMZ.</title>
        <authorList>
            <person name="Lu H."/>
        </authorList>
    </citation>
    <scope>NUCLEOTIDE SEQUENCE [LARGE SCALE GENOMIC DNA]</scope>
    <source>
        <strain evidence="3 4">KCTC 42409</strain>
    </source>
</reference>
<name>A0A6L6PXS4_9BURK</name>
<dbReference type="Gene3D" id="2.120.10.30">
    <property type="entry name" value="TolB, C-terminal domain"/>
    <property type="match status" value="2"/>
</dbReference>
<dbReference type="GO" id="GO:0061630">
    <property type="term" value="F:ubiquitin protein ligase activity"/>
    <property type="evidence" value="ECO:0007669"/>
    <property type="project" value="TreeGrafter"/>
</dbReference>
<dbReference type="OrthoDB" id="9768084at2"/>
<protein>
    <recommendedName>
        <fullName evidence="5">NHL repeat protein</fullName>
    </recommendedName>
</protein>